<dbReference type="EMBL" id="JAHCDA010000002">
    <property type="protein sequence ID" value="MBS7811757.1"/>
    <property type="molecule type" value="Genomic_DNA"/>
</dbReference>
<organism evidence="2 3">
    <name type="scientific">Roseococcus pinisoli</name>
    <dbReference type="NCBI Taxonomy" id="2835040"/>
    <lineage>
        <taxon>Bacteria</taxon>
        <taxon>Pseudomonadati</taxon>
        <taxon>Pseudomonadota</taxon>
        <taxon>Alphaproteobacteria</taxon>
        <taxon>Acetobacterales</taxon>
        <taxon>Roseomonadaceae</taxon>
        <taxon>Roseococcus</taxon>
    </lineage>
</organism>
<evidence type="ECO:0000313" key="3">
    <source>
        <dbReference type="Proteomes" id="UP000766336"/>
    </source>
</evidence>
<dbReference type="Proteomes" id="UP000766336">
    <property type="component" value="Unassembled WGS sequence"/>
</dbReference>
<comment type="caution">
    <text evidence="2">The sequence shown here is derived from an EMBL/GenBank/DDBJ whole genome shotgun (WGS) entry which is preliminary data.</text>
</comment>
<reference evidence="2 3" key="1">
    <citation type="submission" date="2021-05" db="EMBL/GenBank/DDBJ databases">
        <title>Roseococcus sp. XZZS9, whole genome shotgun sequencing project.</title>
        <authorList>
            <person name="Zhao G."/>
            <person name="Shen L."/>
        </authorList>
    </citation>
    <scope>NUCLEOTIDE SEQUENCE [LARGE SCALE GENOMIC DNA]</scope>
    <source>
        <strain evidence="2 3">XZZS9</strain>
    </source>
</reference>
<dbReference type="PANTHER" id="PTHR46825">
    <property type="entry name" value="D-ALANYL-D-ALANINE-CARBOXYPEPTIDASE/ENDOPEPTIDASE AMPH"/>
    <property type="match status" value="1"/>
</dbReference>
<evidence type="ECO:0000313" key="2">
    <source>
        <dbReference type="EMBL" id="MBS7811757.1"/>
    </source>
</evidence>
<gene>
    <name evidence="2" type="ORF">KHU32_12480</name>
</gene>
<protein>
    <submittedName>
        <fullName evidence="2">Beta-lactamase family protein</fullName>
    </submittedName>
</protein>
<accession>A0ABS5QE00</accession>
<dbReference type="InterPro" id="IPR012338">
    <property type="entry name" value="Beta-lactam/transpept-like"/>
</dbReference>
<dbReference type="InterPro" id="IPR001466">
    <property type="entry name" value="Beta-lactam-related"/>
</dbReference>
<dbReference type="Pfam" id="PF00144">
    <property type="entry name" value="Beta-lactamase"/>
    <property type="match status" value="1"/>
</dbReference>
<proteinExistence type="predicted"/>
<sequence>MQLNWAAAEAAAKEAANAWTAEGPNHPGGVILAFDREGIRFSAAAGMASLPQGLALTPATRLRFASLTKHFFCAFALHHGLDPAEPLGALLPDLPPELAAVPAGRALGMAGGIPDLMPSFVLCGTPATALLDDAALDAFTRDLPGLDNPPGTEISYSNTGYRLVEQGLAHRGAVFREWAEGPLNAALGTGFRYPKGWDRPLPALADGYWRATPQEGWRIGDYGMALSASGALTGSATDLAAWLRALLRGDGPAGDVLPRLATPGMLEGGRVAGYGLGLALMAMGGRRWISHGGHLPGCKNHFLLDAEAGVGVLLLSNRDDTDPLLPALRVMAALHGLELPAPAPALLPEGFFVEEEGPAWIEHRAGQLTFLGATERLFAGADGRTAMSLSPYLPIALSVEAGGIAGTIGHVARRFRPVAAAAFSPSAFLGHWRSARPWLELRIESDAEGRAVAVMGNGPLRRREALTLLDERRALMPVGAAPWPGRACLWLEAPDRLRLCTNRSRVIRLDRAG</sequence>
<dbReference type="RefSeq" id="WP_213670410.1">
    <property type="nucleotide sequence ID" value="NZ_JAHCDA010000002.1"/>
</dbReference>
<name>A0ABS5QE00_9PROT</name>
<keyword evidence="3" id="KW-1185">Reference proteome</keyword>
<feature type="domain" description="Beta-lactamase-related" evidence="1">
    <location>
        <begin position="21"/>
        <end position="324"/>
    </location>
</feature>
<evidence type="ECO:0000259" key="1">
    <source>
        <dbReference type="Pfam" id="PF00144"/>
    </source>
</evidence>
<dbReference type="InterPro" id="IPR050491">
    <property type="entry name" value="AmpC-like"/>
</dbReference>
<dbReference type="Gene3D" id="3.40.710.10">
    <property type="entry name" value="DD-peptidase/beta-lactamase superfamily"/>
    <property type="match status" value="1"/>
</dbReference>
<dbReference type="SUPFAM" id="SSF56601">
    <property type="entry name" value="beta-lactamase/transpeptidase-like"/>
    <property type="match status" value="1"/>
</dbReference>
<dbReference type="PANTHER" id="PTHR46825:SF9">
    <property type="entry name" value="BETA-LACTAMASE-RELATED DOMAIN-CONTAINING PROTEIN"/>
    <property type="match status" value="1"/>
</dbReference>